<evidence type="ECO:0000313" key="6">
    <source>
        <dbReference type="EMBL" id="MCT7399754.1"/>
    </source>
</evidence>
<name>A0ABT2M2K2_9FIRM</name>
<feature type="coiled-coil region" evidence="4">
    <location>
        <begin position="247"/>
        <end position="298"/>
    </location>
</feature>
<protein>
    <recommendedName>
        <fullName evidence="3">Nuclease SbcCD subunit C</fullName>
    </recommendedName>
</protein>
<dbReference type="Pfam" id="PF13476">
    <property type="entry name" value="AAA_23"/>
    <property type="match status" value="1"/>
</dbReference>
<evidence type="ECO:0000256" key="2">
    <source>
        <dbReference type="ARBA" id="ARBA00011322"/>
    </source>
</evidence>
<feature type="coiled-coil region" evidence="4">
    <location>
        <begin position="412"/>
        <end position="494"/>
    </location>
</feature>
<comment type="caution">
    <text evidence="6">The sequence shown here is derived from an EMBL/GenBank/DDBJ whole genome shotgun (WGS) entry which is preliminary data.</text>
</comment>
<dbReference type="EMBL" id="JAODBU010000012">
    <property type="protein sequence ID" value="MCT7399754.1"/>
    <property type="molecule type" value="Genomic_DNA"/>
</dbReference>
<dbReference type="RefSeq" id="WP_260979033.1">
    <property type="nucleotide sequence ID" value="NZ_JAODBU010000012.1"/>
</dbReference>
<dbReference type="PANTHER" id="PTHR32114">
    <property type="entry name" value="ABC TRANSPORTER ABCH.3"/>
    <property type="match status" value="1"/>
</dbReference>
<dbReference type="PANTHER" id="PTHR32114:SF2">
    <property type="entry name" value="ABC TRANSPORTER ABCH.3"/>
    <property type="match status" value="1"/>
</dbReference>
<evidence type="ECO:0000256" key="3">
    <source>
        <dbReference type="ARBA" id="ARBA00013368"/>
    </source>
</evidence>
<sequence>MRFRKIKLHNFMRYKGDNELNFSCNPEKNVTIILGDNTFGKTTIAQAFRWVLYGNVNKTNYVDDVKEITLLNNEVIASLRQNEIADVKVELVVEDGDKTYEFIRTQKFRKVYDDPGDLTVLPVNITPFLDMSVNGGGLISNAGNRDKNHPSGCVQKTIEEMFPEKLSNYLFFDGERWSQTKNKSEDIEKTINIILGISSILKMTEHLKNGNSEYRTSVLTKLRRSVKGSTDEFRKTEYAIKEIDKKIWETKEAIENKTNDLEMARQKAEELDEILNENSSMEQQQKELKSNEKNLINEKGHARRYYADIINLLSKSDKFFTSELLPRIEAILNEVDIEGKDIPGVTSDTIDWLLNNGVCLCGEKLEEGSSHYETMIKLRQDVYPNKIGGPAKSLKLKLANWKHDNSELVSEIREKCRDYEDTQDDVEEIERNIENLERKIDRKLNLEDVRRKYRNFKNRCNECETTINSYNYHLENLQKEKDSLTKQLDGIAKQDRENAVVYRAIAYAEALFEKADYNVKARKSKTLEELNALISDNYEKMFNSNEKYAKLEDDYKMHMYYKAGGEERNLSEGEVTAINFVYIVSILELAKREKSNQEEKESVLSLPLVLDAPFSKLGTQNIGLISRKLPEFAEQVIIFMLDKDWEASGLDKYTLDDYCYRVEREYSDVSSTIVGNGGVK</sequence>
<dbReference type="InterPro" id="IPR027417">
    <property type="entry name" value="P-loop_NTPase"/>
</dbReference>
<dbReference type="SUPFAM" id="SSF52540">
    <property type="entry name" value="P-loop containing nucleoside triphosphate hydrolases"/>
    <property type="match status" value="1"/>
</dbReference>
<organism evidence="6 7">
    <name type="scientific">Eubacterium album</name>
    <dbReference type="NCBI Taxonomy" id="2978477"/>
    <lineage>
        <taxon>Bacteria</taxon>
        <taxon>Bacillati</taxon>
        <taxon>Bacillota</taxon>
        <taxon>Clostridia</taxon>
        <taxon>Eubacteriales</taxon>
        <taxon>Eubacteriaceae</taxon>
        <taxon>Eubacterium</taxon>
    </lineage>
</organism>
<comment type="subunit">
    <text evidence="2">Heterodimer of SbcC and SbcD.</text>
</comment>
<dbReference type="Proteomes" id="UP001431199">
    <property type="component" value="Unassembled WGS sequence"/>
</dbReference>
<feature type="domain" description="Rad50/SbcC-type AAA" evidence="5">
    <location>
        <begin position="5"/>
        <end position="290"/>
    </location>
</feature>
<keyword evidence="4" id="KW-0175">Coiled coil</keyword>
<comment type="similarity">
    <text evidence="1">Belongs to the SMC family. SbcC subfamily.</text>
</comment>
<reference evidence="6" key="1">
    <citation type="submission" date="2022-09" db="EMBL/GenBank/DDBJ databases">
        <title>Eubacterium sp. LFL-14 isolated from human feces.</title>
        <authorList>
            <person name="Liu F."/>
        </authorList>
    </citation>
    <scope>NUCLEOTIDE SEQUENCE</scope>
    <source>
        <strain evidence="6">LFL-14</strain>
    </source>
</reference>
<proteinExistence type="inferred from homology"/>
<dbReference type="Gene3D" id="3.40.50.300">
    <property type="entry name" value="P-loop containing nucleotide triphosphate hydrolases"/>
    <property type="match status" value="2"/>
</dbReference>
<gene>
    <name evidence="6" type="ORF">N5B56_11795</name>
</gene>
<evidence type="ECO:0000256" key="1">
    <source>
        <dbReference type="ARBA" id="ARBA00006930"/>
    </source>
</evidence>
<accession>A0ABT2M2K2</accession>
<dbReference type="InterPro" id="IPR038729">
    <property type="entry name" value="Rad50/SbcC_AAA"/>
</dbReference>
<evidence type="ECO:0000259" key="5">
    <source>
        <dbReference type="Pfam" id="PF13476"/>
    </source>
</evidence>
<evidence type="ECO:0000256" key="4">
    <source>
        <dbReference type="SAM" id="Coils"/>
    </source>
</evidence>
<evidence type="ECO:0000313" key="7">
    <source>
        <dbReference type="Proteomes" id="UP001431199"/>
    </source>
</evidence>
<keyword evidence="7" id="KW-1185">Reference proteome</keyword>